<sequence length="73" mass="8411">MNQIETKQVVLEQPKENIQQNEFYKSTQPIKMKRGEAGFCGPCIEALFCCNLCASCFNNWCFCCRNIQNCCCN</sequence>
<evidence type="ECO:0000313" key="1">
    <source>
        <dbReference type="EMBL" id="CAF1006207.1"/>
    </source>
</evidence>
<dbReference type="EMBL" id="CAJNOC010004008">
    <property type="protein sequence ID" value="CAF1006207.1"/>
    <property type="molecule type" value="Genomic_DNA"/>
</dbReference>
<name>A0A814H864_9BILA</name>
<keyword evidence="2" id="KW-1185">Reference proteome</keyword>
<dbReference type="AlphaFoldDB" id="A0A814H864"/>
<reference evidence="1" key="1">
    <citation type="submission" date="2021-02" db="EMBL/GenBank/DDBJ databases">
        <authorList>
            <person name="Nowell W R."/>
        </authorList>
    </citation>
    <scope>NUCLEOTIDE SEQUENCE</scope>
    <source>
        <strain evidence="1">Ploen Becks lab</strain>
    </source>
</reference>
<organism evidence="1 2">
    <name type="scientific">Brachionus calyciflorus</name>
    <dbReference type="NCBI Taxonomy" id="104777"/>
    <lineage>
        <taxon>Eukaryota</taxon>
        <taxon>Metazoa</taxon>
        <taxon>Spiralia</taxon>
        <taxon>Gnathifera</taxon>
        <taxon>Rotifera</taxon>
        <taxon>Eurotatoria</taxon>
        <taxon>Monogononta</taxon>
        <taxon>Pseudotrocha</taxon>
        <taxon>Ploima</taxon>
        <taxon>Brachionidae</taxon>
        <taxon>Brachionus</taxon>
    </lineage>
</organism>
<comment type="caution">
    <text evidence="1">The sequence shown here is derived from an EMBL/GenBank/DDBJ whole genome shotgun (WGS) entry which is preliminary data.</text>
</comment>
<proteinExistence type="predicted"/>
<protein>
    <recommendedName>
        <fullName evidence="3">Cysteine-rich transmembrane CYSTM domain-containing protein</fullName>
    </recommendedName>
</protein>
<evidence type="ECO:0000313" key="2">
    <source>
        <dbReference type="Proteomes" id="UP000663879"/>
    </source>
</evidence>
<evidence type="ECO:0008006" key="3">
    <source>
        <dbReference type="Google" id="ProtNLM"/>
    </source>
</evidence>
<dbReference type="Proteomes" id="UP000663879">
    <property type="component" value="Unassembled WGS sequence"/>
</dbReference>
<accession>A0A814H864</accession>
<gene>
    <name evidence="1" type="ORF">OXX778_LOCUS16662</name>
</gene>